<reference evidence="2 3" key="1">
    <citation type="journal article" date="2014" name="Genome Announc.">
        <title>Complete Genome Sequence of Amino Acid-Utilizing Eubacterium acidaminophilum al-2 (DSM 3953).</title>
        <authorList>
            <person name="Poehlein A."/>
            <person name="Andreesen J.R."/>
            <person name="Daniel R."/>
        </authorList>
    </citation>
    <scope>NUCLEOTIDE SEQUENCE [LARGE SCALE GENOMIC DNA]</scope>
    <source>
        <strain evidence="2 3">DSM 3953</strain>
    </source>
</reference>
<dbReference type="InterPro" id="IPR025669">
    <property type="entry name" value="AAA_dom"/>
</dbReference>
<evidence type="ECO:0000313" key="3">
    <source>
        <dbReference type="Proteomes" id="UP000019591"/>
    </source>
</evidence>
<dbReference type="SMART" id="SM00530">
    <property type="entry name" value="HTH_XRE"/>
    <property type="match status" value="1"/>
</dbReference>
<dbReference type="InterPro" id="IPR050678">
    <property type="entry name" value="DNA_Partitioning_ATPase"/>
</dbReference>
<dbReference type="STRING" id="1286171.EAL2_c21770"/>
<dbReference type="Pfam" id="PF01381">
    <property type="entry name" value="HTH_3"/>
    <property type="match status" value="1"/>
</dbReference>
<name>W8THY8_PEPAC</name>
<dbReference type="OrthoDB" id="9791162at2"/>
<evidence type="ECO:0000259" key="1">
    <source>
        <dbReference type="PROSITE" id="PS50943"/>
    </source>
</evidence>
<dbReference type="Gene3D" id="1.10.260.40">
    <property type="entry name" value="lambda repressor-like DNA-binding domains"/>
    <property type="match status" value="1"/>
</dbReference>
<dbReference type="CDD" id="cd00093">
    <property type="entry name" value="HTH_XRE"/>
    <property type="match status" value="1"/>
</dbReference>
<dbReference type="KEGG" id="eac:EAL2_c21770"/>
<protein>
    <submittedName>
        <fullName evidence="2">Sporulation initiation inhibitor protein Soj</fullName>
    </submittedName>
</protein>
<dbReference type="CDD" id="cd02042">
    <property type="entry name" value="ParAB_family"/>
    <property type="match status" value="1"/>
</dbReference>
<dbReference type="eggNOG" id="COG1192">
    <property type="taxonomic scope" value="Bacteria"/>
</dbReference>
<dbReference type="RefSeq" id="WP_025436381.1">
    <property type="nucleotide sequence ID" value="NZ_CP007452.1"/>
</dbReference>
<dbReference type="AlphaFoldDB" id="W8THY8"/>
<dbReference type="GO" id="GO:0003677">
    <property type="term" value="F:DNA binding"/>
    <property type="evidence" value="ECO:0007669"/>
    <property type="project" value="InterPro"/>
</dbReference>
<evidence type="ECO:0000313" key="2">
    <source>
        <dbReference type="EMBL" id="AHM57458.1"/>
    </source>
</evidence>
<dbReference type="Proteomes" id="UP000019591">
    <property type="component" value="Chromosome"/>
</dbReference>
<dbReference type="SUPFAM" id="SSF52540">
    <property type="entry name" value="P-loop containing nucleoside triphosphate hydrolases"/>
    <property type="match status" value="1"/>
</dbReference>
<feature type="domain" description="HTH cro/C1-type" evidence="1">
    <location>
        <begin position="13"/>
        <end position="67"/>
    </location>
</feature>
<dbReference type="InterPro" id="IPR010982">
    <property type="entry name" value="Lambda_DNA-bd_dom_sf"/>
</dbReference>
<accession>W8THY8</accession>
<dbReference type="PATRIC" id="fig|1286171.3.peg.2126"/>
<dbReference type="InterPro" id="IPR027417">
    <property type="entry name" value="P-loop_NTPase"/>
</dbReference>
<dbReference type="PANTHER" id="PTHR13696">
    <property type="entry name" value="P-LOOP CONTAINING NUCLEOSIDE TRIPHOSPHATE HYDROLASE"/>
    <property type="match status" value="1"/>
</dbReference>
<gene>
    <name evidence="2" type="primary">soj2</name>
    <name evidence="2" type="ORF">EAL2_c21770</name>
</gene>
<organism evidence="2 3">
    <name type="scientific">Peptoclostridium acidaminophilum DSM 3953</name>
    <dbReference type="NCBI Taxonomy" id="1286171"/>
    <lineage>
        <taxon>Bacteria</taxon>
        <taxon>Bacillati</taxon>
        <taxon>Bacillota</taxon>
        <taxon>Clostridia</taxon>
        <taxon>Peptostreptococcales</taxon>
        <taxon>Peptoclostridiaceae</taxon>
        <taxon>Peptoclostridium</taxon>
    </lineage>
</organism>
<proteinExistence type="predicted"/>
<dbReference type="Pfam" id="PF13614">
    <property type="entry name" value="AAA_31"/>
    <property type="match status" value="1"/>
</dbReference>
<dbReference type="PROSITE" id="PS50943">
    <property type="entry name" value="HTH_CROC1"/>
    <property type="match status" value="1"/>
</dbReference>
<dbReference type="HOGENOM" id="CLU_037612_1_4_9"/>
<dbReference type="InterPro" id="IPR001387">
    <property type="entry name" value="Cro/C1-type_HTH"/>
</dbReference>
<dbReference type="SUPFAM" id="SSF47413">
    <property type="entry name" value="lambda repressor-like DNA-binding domains"/>
    <property type="match status" value="1"/>
</dbReference>
<sequence length="329" mass="36927">MARQRGKIFGEKIRHLRDERELTQSALADKAGISIMQIKNIEIGRNGTTKEVAAAIALVLEVRLEEIYIEDFRNTTILTLSNSKGGVGKTSSVLGLAHALSRIDGNKVLIVEADMQRNLSFGLGIPENTGMSLYAALMREDNFAGYIQPTGTDNLDIIIADYSLATVDFELSRKQYQETIFQRGMSEILEKGMYDYVVVDTSPNLGLLNFNILSISDYVIVPVELSAYGLQGLDTIFRYINKIKEVNHKLEILGVLKTKVDRREAVTDTADRALESVFDNVRIFDSYISIDTNVKKAQWSREHISEFDPRSRAAKQYMALAKEVVKYGK</sequence>
<dbReference type="PANTHER" id="PTHR13696:SF99">
    <property type="entry name" value="COBYRINIC ACID AC-DIAMIDE SYNTHASE"/>
    <property type="match status" value="1"/>
</dbReference>
<dbReference type="Gene3D" id="3.40.50.300">
    <property type="entry name" value="P-loop containing nucleotide triphosphate hydrolases"/>
    <property type="match status" value="1"/>
</dbReference>
<keyword evidence="3" id="KW-1185">Reference proteome</keyword>
<dbReference type="EMBL" id="CP007452">
    <property type="protein sequence ID" value="AHM57458.1"/>
    <property type="molecule type" value="Genomic_DNA"/>
</dbReference>